<sequence length="202" mass="23361">MIVYGSRSTHLKSEQLRNAVCPNCETRGQMTASVYGRHAHVFWIPFFPMGKQGILECQHCHKGFKPKELDEKVKLEYTNFRRTVKTPLWKFAGLGIVALLIGAGIYSDKMNDAKVEELVASPAMFDKYTFKTETNYYSTFKVVEVYEDSIYVNYNDFETDKKSGIKDIDLEKNYDKDIYVLTNAQLKELHDSGKIKDIERDK</sequence>
<dbReference type="EMBL" id="CP040710">
    <property type="protein sequence ID" value="QCX00023.1"/>
    <property type="molecule type" value="Genomic_DNA"/>
</dbReference>
<proteinExistence type="predicted"/>
<reference evidence="2 3" key="1">
    <citation type="submission" date="2019-05" db="EMBL/GenBank/DDBJ databases">
        <title>Genome sequencing of F202Z8.</title>
        <authorList>
            <person name="Kwon Y.M."/>
        </authorList>
    </citation>
    <scope>NUCLEOTIDE SEQUENCE [LARGE SCALE GENOMIC DNA]</scope>
    <source>
        <strain evidence="2 3">F202Z8</strain>
    </source>
</reference>
<name>A0A5B7SSN4_9FLAO</name>
<protein>
    <recommendedName>
        <fullName evidence="4">Zinc-ribbon domain-containing protein</fullName>
    </recommendedName>
</protein>
<keyword evidence="3" id="KW-1185">Reference proteome</keyword>
<keyword evidence="1" id="KW-1133">Transmembrane helix</keyword>
<organism evidence="2 3">
    <name type="scientific">Aggregatimonas sangjinii</name>
    <dbReference type="NCBI Taxonomy" id="2583587"/>
    <lineage>
        <taxon>Bacteria</taxon>
        <taxon>Pseudomonadati</taxon>
        <taxon>Bacteroidota</taxon>
        <taxon>Flavobacteriia</taxon>
        <taxon>Flavobacteriales</taxon>
        <taxon>Flavobacteriaceae</taxon>
        <taxon>Aggregatimonas</taxon>
    </lineage>
</organism>
<dbReference type="KEGG" id="asag:FGM00_07885"/>
<evidence type="ECO:0008006" key="4">
    <source>
        <dbReference type="Google" id="ProtNLM"/>
    </source>
</evidence>
<keyword evidence="1" id="KW-0812">Transmembrane</keyword>
<evidence type="ECO:0000256" key="1">
    <source>
        <dbReference type="SAM" id="Phobius"/>
    </source>
</evidence>
<accession>A0A5B7SSN4</accession>
<dbReference type="AlphaFoldDB" id="A0A5B7SSN4"/>
<evidence type="ECO:0000313" key="2">
    <source>
        <dbReference type="EMBL" id="QCX00023.1"/>
    </source>
</evidence>
<gene>
    <name evidence="2" type="ORF">FGM00_07885</name>
</gene>
<keyword evidence="1" id="KW-0472">Membrane</keyword>
<feature type="transmembrane region" description="Helical" evidence="1">
    <location>
        <begin position="88"/>
        <end position="106"/>
    </location>
</feature>
<dbReference type="RefSeq" id="WP_138852370.1">
    <property type="nucleotide sequence ID" value="NZ_CP040710.1"/>
</dbReference>
<evidence type="ECO:0000313" key="3">
    <source>
        <dbReference type="Proteomes" id="UP000310017"/>
    </source>
</evidence>
<dbReference type="OrthoDB" id="766141at2"/>
<dbReference type="Proteomes" id="UP000310017">
    <property type="component" value="Chromosome"/>
</dbReference>